<evidence type="ECO:0000313" key="3">
    <source>
        <dbReference type="Proteomes" id="UP000805085"/>
    </source>
</evidence>
<evidence type="ECO:0000313" key="2">
    <source>
        <dbReference type="EMBL" id="NRD23235.1"/>
    </source>
</evidence>
<proteinExistence type="predicted"/>
<organism evidence="2 3">
    <name type="scientific">Winogradskyella litoriviva</name>
    <dbReference type="NCBI Taxonomy" id="1220182"/>
    <lineage>
        <taxon>Bacteria</taxon>
        <taxon>Pseudomonadati</taxon>
        <taxon>Bacteroidota</taxon>
        <taxon>Flavobacteriia</taxon>
        <taxon>Flavobacteriales</taxon>
        <taxon>Flavobacteriaceae</taxon>
        <taxon>Winogradskyella</taxon>
    </lineage>
</organism>
<evidence type="ECO:0000259" key="1">
    <source>
        <dbReference type="Pfam" id="PF00535"/>
    </source>
</evidence>
<dbReference type="RefSeq" id="WP_173300867.1">
    <property type="nucleotide sequence ID" value="NZ_JABRWQ010000003.1"/>
</dbReference>
<reference evidence="2 3" key="1">
    <citation type="journal article" date="2015" name="Int. J. Syst. Evol. Microbiol.">
        <title>Winogradskyella litoriviva sp. nov., isolated from coastal seawater.</title>
        <authorList>
            <person name="Nedashkovskaya O.I."/>
            <person name="Kukhlevskiy A.D."/>
            <person name="Zhukova N.V."/>
            <person name="Kim S.J."/>
            <person name="Rhee S.K."/>
            <person name="Mikhailov V.V."/>
        </authorList>
    </citation>
    <scope>NUCLEOTIDE SEQUENCE [LARGE SCALE GENOMIC DNA]</scope>
    <source>
        <strain evidence="2 3">KMM6491</strain>
    </source>
</reference>
<dbReference type="InterPro" id="IPR050834">
    <property type="entry name" value="Glycosyltransf_2"/>
</dbReference>
<dbReference type="CDD" id="cd00761">
    <property type="entry name" value="Glyco_tranf_GTA_type"/>
    <property type="match status" value="1"/>
</dbReference>
<accession>A0ABX2E4E4</accession>
<dbReference type="InterPro" id="IPR001173">
    <property type="entry name" value="Glyco_trans_2-like"/>
</dbReference>
<protein>
    <submittedName>
        <fullName evidence="2">Glycosyltransferase family 2 protein</fullName>
    </submittedName>
</protein>
<dbReference type="EMBL" id="JABRWQ010000003">
    <property type="protein sequence ID" value="NRD23235.1"/>
    <property type="molecule type" value="Genomic_DNA"/>
</dbReference>
<dbReference type="Gene3D" id="3.90.550.10">
    <property type="entry name" value="Spore Coat Polysaccharide Biosynthesis Protein SpsA, Chain A"/>
    <property type="match status" value="1"/>
</dbReference>
<dbReference type="Pfam" id="PF00535">
    <property type="entry name" value="Glycos_transf_2"/>
    <property type="match status" value="1"/>
</dbReference>
<dbReference type="InterPro" id="IPR029044">
    <property type="entry name" value="Nucleotide-diphossugar_trans"/>
</dbReference>
<feature type="domain" description="Glycosyltransferase 2-like" evidence="1">
    <location>
        <begin position="4"/>
        <end position="139"/>
    </location>
</feature>
<gene>
    <name evidence="2" type="ORF">HNV10_08280</name>
</gene>
<dbReference type="SUPFAM" id="SSF53448">
    <property type="entry name" value="Nucleotide-diphospho-sugar transferases"/>
    <property type="match status" value="1"/>
</dbReference>
<sequence>MLISIIIPFYKNSKDIKRALQSVFAQTLQEFEIILVNDASPDWHEALTIINNFKDSRLTTISHQINKNGSSARNTGIKVAKGDYIAFLDADDEWLPNHLRESLEFVKVNNLDLASSKVKIINQKGVFFSPSKQKNNDERVATFLFVKGMAMYTPSLFCKSLLAQDVLFDETIKRHQDFDFLLRAENKKYELGTSPHVGAIVHWENNNPITKGETWKFSQEWLLNRKELLRAREFDNFWLQFIGFKILDQNKWLFVKAYFKNKINPFNLNKSRVKVLILKFLK</sequence>
<dbReference type="PANTHER" id="PTHR43685">
    <property type="entry name" value="GLYCOSYLTRANSFERASE"/>
    <property type="match status" value="1"/>
</dbReference>
<dbReference type="Proteomes" id="UP000805085">
    <property type="component" value="Unassembled WGS sequence"/>
</dbReference>
<comment type="caution">
    <text evidence="2">The sequence shown here is derived from an EMBL/GenBank/DDBJ whole genome shotgun (WGS) entry which is preliminary data.</text>
</comment>
<keyword evidence="3" id="KW-1185">Reference proteome</keyword>
<dbReference type="PANTHER" id="PTHR43685:SF2">
    <property type="entry name" value="GLYCOSYLTRANSFERASE 2-LIKE DOMAIN-CONTAINING PROTEIN"/>
    <property type="match status" value="1"/>
</dbReference>
<name>A0ABX2E4E4_9FLAO</name>